<evidence type="ECO:0000313" key="2">
    <source>
        <dbReference type="EMBL" id="KAG5652677.1"/>
    </source>
</evidence>
<dbReference type="InterPro" id="IPR036388">
    <property type="entry name" value="WH-like_DNA-bd_sf"/>
</dbReference>
<feature type="compositionally biased region" description="Basic residues" evidence="1">
    <location>
        <begin position="320"/>
        <end position="332"/>
    </location>
</feature>
<feature type="compositionally biased region" description="Acidic residues" evidence="1">
    <location>
        <begin position="259"/>
        <end position="284"/>
    </location>
</feature>
<comment type="caution">
    <text evidence="2">The sequence shown here is derived from an EMBL/GenBank/DDBJ whole genome shotgun (WGS) entry which is preliminary data.</text>
</comment>
<reference evidence="2" key="2">
    <citation type="submission" date="2021-10" db="EMBL/GenBank/DDBJ databases">
        <title>Phylogenomics reveals ancestral predisposition of the termite-cultivated fungus Termitomyces towards a domesticated lifestyle.</title>
        <authorList>
            <person name="Auxier B."/>
            <person name="Grum-Grzhimaylo A."/>
            <person name="Cardenas M.E."/>
            <person name="Lodge J.D."/>
            <person name="Laessoe T."/>
            <person name="Pedersen O."/>
            <person name="Smith M.E."/>
            <person name="Kuyper T.W."/>
            <person name="Franco-Molano E.A."/>
            <person name="Baroni T.J."/>
            <person name="Aanen D.K."/>
        </authorList>
    </citation>
    <scope>NUCLEOTIDE SEQUENCE</scope>
    <source>
        <strain evidence="2">D49</strain>
    </source>
</reference>
<gene>
    <name evidence="2" type="ORF">H0H81_004114</name>
</gene>
<dbReference type="AlphaFoldDB" id="A0A9P7GTI3"/>
<accession>A0A9P7GTI3</accession>
<evidence type="ECO:0000313" key="3">
    <source>
        <dbReference type="Proteomes" id="UP000717328"/>
    </source>
</evidence>
<dbReference type="Proteomes" id="UP000717328">
    <property type="component" value="Unassembled WGS sequence"/>
</dbReference>
<dbReference type="Gene3D" id="1.10.10.10">
    <property type="entry name" value="Winged helix-like DNA-binding domain superfamily/Winged helix DNA-binding domain"/>
    <property type="match status" value="1"/>
</dbReference>
<dbReference type="EMBL" id="JABCKI010000106">
    <property type="protein sequence ID" value="KAG5652677.1"/>
    <property type="molecule type" value="Genomic_DNA"/>
</dbReference>
<name>A0A9P7GTI3_9AGAR</name>
<feature type="compositionally biased region" description="Low complexity" evidence="1">
    <location>
        <begin position="238"/>
        <end position="250"/>
    </location>
</feature>
<proteinExistence type="predicted"/>
<dbReference type="OrthoDB" id="3058549at2759"/>
<protein>
    <submittedName>
        <fullName evidence="2">Uncharacterized protein</fullName>
    </submittedName>
</protein>
<sequence>MSSAASIEWTDPVHAMLAFAQNLQECRKLQFAKYDTLLFRLQSLVTECLVSPRYFSHSSQLAMSAWSTGDSDALAQCGHCDNCTRGPEEVECKDVTVQAWQLVKITQALNNEGANITLNSLAALARGNGGGAYEVTRGGKTGKGKGKAKEKQTLDLDAIAGGTVDLTKDEIEHLLVELIIKQYLAEKYQQTAYSTNVYVTGGPIAPALSRHTRESIATARGVNVEYAFRKRPTKAKAKAPSSSRKPGSSTGKRKRVAPDSDDDEHEEIDIFQDDDDGDEDDDSIIIEPQTQKGASPRHFALSEEDSDDGDEIDGDWQVSIRKKGPPPSKRTRSSGSRTAPPGNLKGKVITENDRAVIVLSESD</sequence>
<feature type="region of interest" description="Disordered" evidence="1">
    <location>
        <begin position="227"/>
        <end position="346"/>
    </location>
</feature>
<organism evidence="2 3">
    <name type="scientific">Sphagnurus paluster</name>
    <dbReference type="NCBI Taxonomy" id="117069"/>
    <lineage>
        <taxon>Eukaryota</taxon>
        <taxon>Fungi</taxon>
        <taxon>Dikarya</taxon>
        <taxon>Basidiomycota</taxon>
        <taxon>Agaricomycotina</taxon>
        <taxon>Agaricomycetes</taxon>
        <taxon>Agaricomycetidae</taxon>
        <taxon>Agaricales</taxon>
        <taxon>Tricholomatineae</taxon>
        <taxon>Lyophyllaceae</taxon>
        <taxon>Sphagnurus</taxon>
    </lineage>
</organism>
<feature type="compositionally biased region" description="Acidic residues" evidence="1">
    <location>
        <begin position="302"/>
        <end position="314"/>
    </location>
</feature>
<reference evidence="2" key="1">
    <citation type="submission" date="2021-02" db="EMBL/GenBank/DDBJ databases">
        <authorList>
            <person name="Nieuwenhuis M."/>
            <person name="Van De Peppel L.J.J."/>
        </authorList>
    </citation>
    <scope>NUCLEOTIDE SEQUENCE</scope>
    <source>
        <strain evidence="2">D49</strain>
    </source>
</reference>
<keyword evidence="3" id="KW-1185">Reference proteome</keyword>
<evidence type="ECO:0000256" key="1">
    <source>
        <dbReference type="SAM" id="MobiDB-lite"/>
    </source>
</evidence>